<keyword evidence="3 5" id="KW-0235">DNA replication</keyword>
<dbReference type="GO" id="GO:0005664">
    <property type="term" value="C:nuclear origin of replication recognition complex"/>
    <property type="evidence" value="ECO:0007669"/>
    <property type="project" value="UniProtKB-UniRule"/>
</dbReference>
<comment type="similarity">
    <text evidence="2 5">Belongs to the ORC2 family.</text>
</comment>
<dbReference type="GO" id="GO:0006260">
    <property type="term" value="P:DNA replication"/>
    <property type="evidence" value="ECO:0007669"/>
    <property type="project" value="UniProtKB-UniRule"/>
</dbReference>
<dbReference type="PANTHER" id="PTHR14052:SF0">
    <property type="entry name" value="ORIGIN RECOGNITION COMPLEX SUBUNIT 2"/>
    <property type="match status" value="1"/>
</dbReference>
<comment type="subunit">
    <text evidence="5">Component of the origin recognition complex (ORC).</text>
</comment>
<proteinExistence type="inferred from homology"/>
<protein>
    <recommendedName>
        <fullName evidence="5">Origin recognition complex subunit 2</fullName>
    </recommendedName>
</protein>
<feature type="domain" description="Origin recognition complex subunit 2 RecA-like" evidence="7">
    <location>
        <begin position="132"/>
        <end position="327"/>
    </location>
</feature>
<dbReference type="AlphaFoldDB" id="A0A0L6VTP5"/>
<dbReference type="InterPro" id="IPR056773">
    <property type="entry name" value="WHD_ORC2"/>
</dbReference>
<dbReference type="InterPro" id="IPR007220">
    <property type="entry name" value="ORC2"/>
</dbReference>
<evidence type="ECO:0000256" key="1">
    <source>
        <dbReference type="ARBA" id="ARBA00004123"/>
    </source>
</evidence>
<dbReference type="InterPro" id="IPR056772">
    <property type="entry name" value="RecA-like_ORC2"/>
</dbReference>
<evidence type="ECO:0000256" key="3">
    <source>
        <dbReference type="ARBA" id="ARBA00022705"/>
    </source>
</evidence>
<comment type="function">
    <text evidence="5">Component of the origin recognition complex (ORC) that binds origins of replication. DNA-binding is ATP-dependent. ORC is required to assemble the pre-replication complex necessary to initiate DNA replication.</text>
</comment>
<feature type="region of interest" description="Disordered" evidence="6">
    <location>
        <begin position="1"/>
        <end position="81"/>
    </location>
</feature>
<dbReference type="Proteomes" id="UP000037035">
    <property type="component" value="Unassembled WGS sequence"/>
</dbReference>
<evidence type="ECO:0000256" key="2">
    <source>
        <dbReference type="ARBA" id="ARBA00007421"/>
    </source>
</evidence>
<dbReference type="Pfam" id="PF24882">
    <property type="entry name" value="WHD_ORC2"/>
    <property type="match status" value="1"/>
</dbReference>
<evidence type="ECO:0000259" key="7">
    <source>
        <dbReference type="Pfam" id="PF04084"/>
    </source>
</evidence>
<evidence type="ECO:0000259" key="8">
    <source>
        <dbReference type="Pfam" id="PF24882"/>
    </source>
</evidence>
<dbReference type="VEuPathDB" id="FungiDB:VP01_1068g4"/>
<evidence type="ECO:0000256" key="5">
    <source>
        <dbReference type="RuleBase" id="RU368084"/>
    </source>
</evidence>
<gene>
    <name evidence="9" type="ORF">VP01_1068g4</name>
</gene>
<comment type="caution">
    <text evidence="9">The sequence shown here is derived from an EMBL/GenBank/DDBJ whole genome shotgun (WGS) entry which is preliminary data.</text>
</comment>
<evidence type="ECO:0000256" key="6">
    <source>
        <dbReference type="SAM" id="MobiDB-lite"/>
    </source>
</evidence>
<accession>A0A0L6VTP5</accession>
<dbReference type="OrthoDB" id="346673at2759"/>
<evidence type="ECO:0000313" key="9">
    <source>
        <dbReference type="EMBL" id="KNZ64089.1"/>
    </source>
</evidence>
<keyword evidence="4 5" id="KW-0539">Nucleus</keyword>
<name>A0A0L6VTP5_9BASI</name>
<feature type="domain" description="Origin recognition complex subunit 2 winged-helix" evidence="8">
    <location>
        <begin position="431"/>
        <end position="506"/>
    </location>
</feature>
<feature type="compositionally biased region" description="Basic and acidic residues" evidence="6">
    <location>
        <begin position="14"/>
        <end position="37"/>
    </location>
</feature>
<dbReference type="PANTHER" id="PTHR14052">
    <property type="entry name" value="ORIGIN RECOGNITION COMPLEX SUBUNIT 2"/>
    <property type="match status" value="1"/>
</dbReference>
<evidence type="ECO:0000256" key="4">
    <source>
        <dbReference type="ARBA" id="ARBA00023242"/>
    </source>
</evidence>
<keyword evidence="10" id="KW-1185">Reference proteome</keyword>
<reference evidence="9 10" key="1">
    <citation type="submission" date="2015-08" db="EMBL/GenBank/DDBJ databases">
        <title>Next Generation Sequencing and Analysis of the Genome of Puccinia sorghi L Schw, the Causal Agent of Maize Common Rust.</title>
        <authorList>
            <person name="Rochi L."/>
            <person name="Burguener G."/>
            <person name="Darino M."/>
            <person name="Turjanski A."/>
            <person name="Kreff E."/>
            <person name="Dieguez M.J."/>
            <person name="Sacco F."/>
        </authorList>
    </citation>
    <scope>NUCLEOTIDE SEQUENCE [LARGE SCALE GENOMIC DNA]</scope>
    <source>
        <strain evidence="9 10">RO10H11247</strain>
    </source>
</reference>
<dbReference type="Pfam" id="PF04084">
    <property type="entry name" value="RecA-like_ORC2"/>
    <property type="match status" value="1"/>
</dbReference>
<dbReference type="STRING" id="27349.A0A0L6VTP5"/>
<dbReference type="GO" id="GO:0003688">
    <property type="term" value="F:DNA replication origin binding"/>
    <property type="evidence" value="ECO:0007669"/>
    <property type="project" value="UniProtKB-UniRule"/>
</dbReference>
<sequence>MDKPPSKRNQTDSTPERTNKAKKRQIEPSLTHEERPTVQRVQFHLAAQIDTEDDDSDYHSSSPHPLLSKPPPAELPEGGGFLTAKNSSDAYFLAHGKSNPTSTNLFSARNTAQQPLPVSSFLQSFHPQALQSAQTTWNQWTAELIEGYSILFYGLGSKRATLNQFVEQHLVASCGWEGLIINGFQAGCNLSSVLNDLEDIIEHSGAEGEDEEEDGIRYPTTPQRKASSLEILEARAQRLCLRFEQKDAPNCVLMLHNLDGLGFRNPQVQTILGLLTAHPRIHFLATMDHIHAPILVSSHLASARPGVKDPSTVLETFPSSYNFLYHHLPTPTAYTLESLLSGTVSTILPPTIFPPIMIGGQSHKSDLMQNGVLTVKATLHVLSSLTEKAKALFRLLAEHQIARHQALPQVEADRIDEALPSLRESEEQHRAPKIAISTAALFELARAEFVASALTQMHALLVEFRDHAIILAGLPPAHLLPPDPPPPSSSLLVDDDQEWLWIALSQNDLHDVLSKLDDL</sequence>
<organism evidence="9 10">
    <name type="scientific">Puccinia sorghi</name>
    <dbReference type="NCBI Taxonomy" id="27349"/>
    <lineage>
        <taxon>Eukaryota</taxon>
        <taxon>Fungi</taxon>
        <taxon>Dikarya</taxon>
        <taxon>Basidiomycota</taxon>
        <taxon>Pucciniomycotina</taxon>
        <taxon>Pucciniomycetes</taxon>
        <taxon>Pucciniales</taxon>
        <taxon>Pucciniaceae</taxon>
        <taxon>Puccinia</taxon>
    </lineage>
</organism>
<comment type="subcellular location">
    <subcellularLocation>
        <location evidence="1 5">Nucleus</location>
    </subcellularLocation>
</comment>
<evidence type="ECO:0000313" key="10">
    <source>
        <dbReference type="Proteomes" id="UP000037035"/>
    </source>
</evidence>
<dbReference type="EMBL" id="LAVV01000765">
    <property type="protein sequence ID" value="KNZ64089.1"/>
    <property type="molecule type" value="Genomic_DNA"/>
</dbReference>